<evidence type="ECO:0000313" key="2">
    <source>
        <dbReference type="EMBL" id="RNF32935.1"/>
    </source>
</evidence>
<comment type="caution">
    <text evidence="2">The sequence shown here is derived from an EMBL/GenBank/DDBJ whole genome shotgun (WGS) entry which is preliminary data.</text>
</comment>
<organism evidence="2 3">
    <name type="scientific">Paracoccus methylarcula</name>
    <dbReference type="NCBI Taxonomy" id="72022"/>
    <lineage>
        <taxon>Bacteria</taxon>
        <taxon>Pseudomonadati</taxon>
        <taxon>Pseudomonadota</taxon>
        <taxon>Alphaproteobacteria</taxon>
        <taxon>Rhodobacterales</taxon>
        <taxon>Paracoccaceae</taxon>
        <taxon>Paracoccus</taxon>
    </lineage>
</organism>
<reference evidence="2" key="1">
    <citation type="submission" date="2018-05" db="EMBL/GenBank/DDBJ databases">
        <title>Reclassification of Methylarcula marina and Methylarcula terricola as Paracoccus methylarcula sp.nov., comb.nov. and Paracoccus terricola comb.nov.</title>
        <authorList>
            <person name="Shmareva M.N."/>
            <person name="Doronina N.V."/>
            <person name="Vasilenko O.V."/>
            <person name="Tarlachkov S.V."/>
            <person name="Trotsenko Y.A."/>
        </authorList>
    </citation>
    <scope>NUCLEOTIDE SEQUENCE [LARGE SCALE GENOMIC DNA]</scope>
    <source>
        <strain evidence="2">VKM B-2159</strain>
    </source>
</reference>
<feature type="region of interest" description="Disordered" evidence="1">
    <location>
        <begin position="36"/>
        <end position="59"/>
    </location>
</feature>
<dbReference type="Proteomes" id="UP000238137">
    <property type="component" value="Unassembled WGS sequence"/>
</dbReference>
<keyword evidence="3" id="KW-1185">Reference proteome</keyword>
<dbReference type="EMBL" id="PXNQ02000015">
    <property type="protein sequence ID" value="RNF32935.1"/>
    <property type="molecule type" value="Genomic_DNA"/>
</dbReference>
<accession>A0A3R7LIB7</accession>
<gene>
    <name evidence="2" type="ORF">A7A09_019165</name>
</gene>
<dbReference type="AlphaFoldDB" id="A0A3R7LIB7"/>
<protein>
    <submittedName>
        <fullName evidence="2">Uncharacterized protein</fullName>
    </submittedName>
</protein>
<evidence type="ECO:0000256" key="1">
    <source>
        <dbReference type="SAM" id="MobiDB-lite"/>
    </source>
</evidence>
<name>A0A3R7LIB7_9RHOB</name>
<sequence length="230" mass="25295">MINPVAGAARLRDERDRLEALIARAVPVEGCGPEIPVAPARGPSRSVTPHVMMPDPKHKTGWKVEQTGWRGFKAAQAIDIFDQLAIKAARREQEPPFTKGQVNAARLYRDLVERHSAGGMKLASLEGRVASGSGKGGEFMDTFLAEGEAIRRMQRAIGNGVAMQVRRMRPSARGGKSARNIRDRDLVDAICLQGKSFRRVLEVHGWTDSARNTRLIMSALADVLDRMQGY</sequence>
<proteinExistence type="predicted"/>
<evidence type="ECO:0000313" key="3">
    <source>
        <dbReference type="Proteomes" id="UP000238137"/>
    </source>
</evidence>